<feature type="transmembrane region" description="Helical" evidence="1">
    <location>
        <begin position="257"/>
        <end position="277"/>
    </location>
</feature>
<dbReference type="STRING" id="649638.Trad_2457"/>
<dbReference type="InterPro" id="IPR024464">
    <property type="entry name" value="DUF2391"/>
</dbReference>
<evidence type="ECO:0000256" key="1">
    <source>
        <dbReference type="SAM" id="Phobius"/>
    </source>
</evidence>
<keyword evidence="1" id="KW-0472">Membrane</keyword>
<dbReference type="EMBL" id="CP002049">
    <property type="protein sequence ID" value="ADI15566.1"/>
    <property type="molecule type" value="Genomic_DNA"/>
</dbReference>
<dbReference type="KEGG" id="tra:Trad_2457"/>
<dbReference type="OrthoDB" id="147125at2"/>
<name>D7CTA3_TRURR</name>
<feature type="transmembrane region" description="Helical" evidence="1">
    <location>
        <begin position="219"/>
        <end position="245"/>
    </location>
</feature>
<feature type="transmembrane region" description="Helical" evidence="1">
    <location>
        <begin position="82"/>
        <end position="103"/>
    </location>
</feature>
<evidence type="ECO:0000313" key="2">
    <source>
        <dbReference type="EMBL" id="ADI15566.1"/>
    </source>
</evidence>
<organism evidence="2 3">
    <name type="scientific">Truepera radiovictrix (strain DSM 17093 / CIP 108686 / LMG 22925 / RQ-24)</name>
    <dbReference type="NCBI Taxonomy" id="649638"/>
    <lineage>
        <taxon>Bacteria</taxon>
        <taxon>Thermotogati</taxon>
        <taxon>Deinococcota</taxon>
        <taxon>Deinococci</taxon>
        <taxon>Trueperales</taxon>
        <taxon>Trueperaceae</taxon>
        <taxon>Truepera</taxon>
    </lineage>
</organism>
<accession>D7CTA3</accession>
<keyword evidence="1" id="KW-1133">Transmembrane helix</keyword>
<dbReference type="HOGENOM" id="CLU_082424_0_0_0"/>
<dbReference type="RefSeq" id="WP_013178928.1">
    <property type="nucleotide sequence ID" value="NC_014221.1"/>
</dbReference>
<dbReference type="eggNOG" id="COG4711">
    <property type="taxonomic scope" value="Bacteria"/>
</dbReference>
<gene>
    <name evidence="2" type="ordered locus">Trad_2457</name>
</gene>
<sequence>MDTLSLARTRESSRTFAVELARAFGGALIFSLPMLMTMEMWWLGFYLERFRLALLVGLNVPLLVLLSRYIGFRDSSCLLDDLLDTFVALAVGFVTAGAFLLLFSVLERGMSWDEVVGKVAMQVVPASIGAMLAARQLGIQETEKGARDRGYGAELVYMVVGALFLAFNLAPTDEMVLISYQFTPWHALLLVLASLVIMHAFVYAVAFRGQEAVPEATPVGSLFLRFTVVGYAVALLVSLYVLWVFGRAEGMGVAQLLMAAVVLGFPAAVGAAAARLIL</sequence>
<keyword evidence="1" id="KW-0812">Transmembrane</keyword>
<dbReference type="AlphaFoldDB" id="D7CTA3"/>
<protein>
    <submittedName>
        <fullName evidence="2">Integral membrane protein TIGR02587</fullName>
    </submittedName>
</protein>
<reference evidence="2 3" key="2">
    <citation type="journal article" date="2011" name="Stand. Genomic Sci.">
        <title>Complete genome sequence of Truepera radiovictrix type strain (RQ-24).</title>
        <authorList>
            <person name="Ivanova N."/>
            <person name="Rohde C."/>
            <person name="Munk C."/>
            <person name="Nolan M."/>
            <person name="Lucas S."/>
            <person name="Del Rio T.G."/>
            <person name="Tice H."/>
            <person name="Deshpande S."/>
            <person name="Cheng J.F."/>
            <person name="Tapia R."/>
            <person name="Han C."/>
            <person name="Goodwin L."/>
            <person name="Pitluck S."/>
            <person name="Liolios K."/>
            <person name="Mavromatis K."/>
            <person name="Mikhailova N."/>
            <person name="Pati A."/>
            <person name="Chen A."/>
            <person name="Palaniappan K."/>
            <person name="Land M."/>
            <person name="Hauser L."/>
            <person name="Chang Y.J."/>
            <person name="Jeffries C.D."/>
            <person name="Brambilla E."/>
            <person name="Rohde M."/>
            <person name="Goker M."/>
            <person name="Tindall B.J."/>
            <person name="Woyke T."/>
            <person name="Bristow J."/>
            <person name="Eisen J.A."/>
            <person name="Markowitz V."/>
            <person name="Hugenholtz P."/>
            <person name="Kyrpides N.C."/>
            <person name="Klenk H.P."/>
            <person name="Lapidus A."/>
        </authorList>
    </citation>
    <scope>NUCLEOTIDE SEQUENCE [LARGE SCALE GENOMIC DNA]</scope>
    <source>
        <strain evidence="3">DSM 17093 / CIP 108686 / LMG 22925 / RQ-24</strain>
    </source>
</reference>
<dbReference type="Proteomes" id="UP000000379">
    <property type="component" value="Chromosome"/>
</dbReference>
<proteinExistence type="predicted"/>
<dbReference type="Pfam" id="PF09622">
    <property type="entry name" value="DUF2391"/>
    <property type="match status" value="1"/>
</dbReference>
<dbReference type="NCBIfam" id="TIGR02587">
    <property type="entry name" value="TIGR02587 family membrane protein"/>
    <property type="match status" value="1"/>
</dbReference>
<feature type="transmembrane region" description="Helical" evidence="1">
    <location>
        <begin position="184"/>
        <end position="207"/>
    </location>
</feature>
<keyword evidence="3" id="KW-1185">Reference proteome</keyword>
<reference evidence="3" key="1">
    <citation type="submission" date="2010-05" db="EMBL/GenBank/DDBJ databases">
        <title>The complete genome of Truepera radiovictris DSM 17093.</title>
        <authorList>
            <consortium name="US DOE Joint Genome Institute (JGI-PGF)"/>
            <person name="Lucas S."/>
            <person name="Copeland A."/>
            <person name="Lapidus A."/>
            <person name="Glavina del Rio T."/>
            <person name="Dalin E."/>
            <person name="Tice H."/>
            <person name="Bruce D."/>
            <person name="Goodwin L."/>
            <person name="Pitluck S."/>
            <person name="Kyrpides N."/>
            <person name="Mavromatis K."/>
            <person name="Ovchinnikova G."/>
            <person name="Munk A.C."/>
            <person name="Detter J.C."/>
            <person name="Han C."/>
            <person name="Tapia R."/>
            <person name="Land M."/>
            <person name="Hauser L."/>
            <person name="Markowitz V."/>
            <person name="Cheng J.-F."/>
            <person name="Hugenholtz P."/>
            <person name="Woyke T."/>
            <person name="Wu D."/>
            <person name="Tindall B."/>
            <person name="Pomrenke H.G."/>
            <person name="Brambilla E."/>
            <person name="Klenk H.-P."/>
            <person name="Eisen J.A."/>
        </authorList>
    </citation>
    <scope>NUCLEOTIDE SEQUENCE [LARGE SCALE GENOMIC DNA]</scope>
    <source>
        <strain evidence="3">DSM 17093 / CIP 108686 / LMG 22925 / RQ-24</strain>
    </source>
</reference>
<dbReference type="InterPro" id="IPR013416">
    <property type="entry name" value="CHP02587_IM"/>
</dbReference>
<feature type="transmembrane region" description="Helical" evidence="1">
    <location>
        <begin position="50"/>
        <end position="70"/>
    </location>
</feature>
<feature type="transmembrane region" description="Helical" evidence="1">
    <location>
        <begin position="20"/>
        <end position="44"/>
    </location>
</feature>
<feature type="transmembrane region" description="Helical" evidence="1">
    <location>
        <begin position="155"/>
        <end position="172"/>
    </location>
</feature>
<evidence type="ECO:0000313" key="3">
    <source>
        <dbReference type="Proteomes" id="UP000000379"/>
    </source>
</evidence>